<feature type="transmembrane region" description="Helical" evidence="7">
    <location>
        <begin position="179"/>
        <end position="199"/>
    </location>
</feature>
<dbReference type="GO" id="GO:0010043">
    <property type="term" value="P:response to zinc ion"/>
    <property type="evidence" value="ECO:0007669"/>
    <property type="project" value="TreeGrafter"/>
</dbReference>
<keyword evidence="5 7" id="KW-0472">Membrane</keyword>
<evidence type="ECO:0000256" key="3">
    <source>
        <dbReference type="ARBA" id="ARBA00022692"/>
    </source>
</evidence>
<keyword evidence="6" id="KW-0813">Transport</keyword>
<gene>
    <name evidence="8" type="ORF">Pan265_16770</name>
</gene>
<dbReference type="SUPFAM" id="SSF81345">
    <property type="entry name" value="ABC transporter involved in vitamin B12 uptake, BtuC"/>
    <property type="match status" value="1"/>
</dbReference>
<reference evidence="8 9" key="1">
    <citation type="submission" date="2019-02" db="EMBL/GenBank/DDBJ databases">
        <title>Deep-cultivation of Planctomycetes and their phenomic and genomic characterization uncovers novel biology.</title>
        <authorList>
            <person name="Wiegand S."/>
            <person name="Jogler M."/>
            <person name="Boedeker C."/>
            <person name="Pinto D."/>
            <person name="Vollmers J."/>
            <person name="Rivas-Marin E."/>
            <person name="Kohn T."/>
            <person name="Peeters S.H."/>
            <person name="Heuer A."/>
            <person name="Rast P."/>
            <person name="Oberbeckmann S."/>
            <person name="Bunk B."/>
            <person name="Jeske O."/>
            <person name="Meyerdierks A."/>
            <person name="Storesund J.E."/>
            <person name="Kallscheuer N."/>
            <person name="Luecker S."/>
            <person name="Lage O.M."/>
            <person name="Pohl T."/>
            <person name="Merkel B.J."/>
            <person name="Hornburger P."/>
            <person name="Mueller R.-W."/>
            <person name="Bruemmer F."/>
            <person name="Labrenz M."/>
            <person name="Spormann A.M."/>
            <person name="Op den Camp H."/>
            <person name="Overmann J."/>
            <person name="Amann R."/>
            <person name="Jetten M.S.M."/>
            <person name="Mascher T."/>
            <person name="Medema M.H."/>
            <person name="Devos D.P."/>
            <person name="Kaster A.-K."/>
            <person name="Ovreas L."/>
            <person name="Rohde M."/>
            <person name="Galperin M.Y."/>
            <person name="Jogler C."/>
        </authorList>
    </citation>
    <scope>NUCLEOTIDE SEQUENCE [LARGE SCALE GENOMIC DNA]</scope>
    <source>
        <strain evidence="8 9">Pan265</strain>
    </source>
</reference>
<evidence type="ECO:0000313" key="8">
    <source>
        <dbReference type="EMBL" id="QDU71824.1"/>
    </source>
</evidence>
<dbReference type="GO" id="GO:0055085">
    <property type="term" value="P:transmembrane transport"/>
    <property type="evidence" value="ECO:0007669"/>
    <property type="project" value="InterPro"/>
</dbReference>
<name>A0A518BXZ4_9BACT</name>
<evidence type="ECO:0000256" key="4">
    <source>
        <dbReference type="ARBA" id="ARBA00022989"/>
    </source>
</evidence>
<feature type="transmembrane region" description="Helical" evidence="7">
    <location>
        <begin position="151"/>
        <end position="173"/>
    </location>
</feature>
<dbReference type="OrthoDB" id="9783937at2"/>
<proteinExistence type="inferred from homology"/>
<dbReference type="GO" id="GO:0043190">
    <property type="term" value="C:ATP-binding cassette (ABC) transporter complex"/>
    <property type="evidence" value="ECO:0007669"/>
    <property type="project" value="InterPro"/>
</dbReference>
<feature type="transmembrane region" description="Helical" evidence="7">
    <location>
        <begin position="65"/>
        <end position="88"/>
    </location>
</feature>
<evidence type="ECO:0000256" key="7">
    <source>
        <dbReference type="SAM" id="Phobius"/>
    </source>
</evidence>
<dbReference type="InterPro" id="IPR037294">
    <property type="entry name" value="ABC_BtuC-like"/>
</dbReference>
<sequence>MITMLGGRDSQAAEGGRLDGDERTAWVFVTAGSLGVLFLAHAPAGMEQVRRLQVSSVVGATWLDVLIFAGLLCGVVVMALWLMRPLILLLSDPVMASAIGLRVSRWNVALAVLAGLTVGLAVRSTGVLFTFGALAVPVMIAKQVCGEVRSLFLLAPVLGAVLSFIGLWLGHAWDLPPGQAAVSVMCVVLLVAHLARQLWDRVGVS</sequence>
<comment type="subcellular location">
    <subcellularLocation>
        <location evidence="6">Cell membrane</location>
        <topology evidence="6">Multi-pass membrane protein</topology>
    </subcellularLocation>
    <subcellularLocation>
        <location evidence="1">Membrane</location>
        <topology evidence="1">Multi-pass membrane protein</topology>
    </subcellularLocation>
</comment>
<protein>
    <submittedName>
        <fullName evidence="8">Iron-hydroxamate transporter permease subunit</fullName>
    </submittedName>
</protein>
<dbReference type="RefSeq" id="WP_145446022.1">
    <property type="nucleotide sequence ID" value="NZ_CP036280.1"/>
</dbReference>
<keyword evidence="3 6" id="KW-0812">Transmembrane</keyword>
<dbReference type="InterPro" id="IPR001626">
    <property type="entry name" value="ABC_TroCD"/>
</dbReference>
<dbReference type="Pfam" id="PF00950">
    <property type="entry name" value="ABC-3"/>
    <property type="match status" value="1"/>
</dbReference>
<evidence type="ECO:0000256" key="6">
    <source>
        <dbReference type="RuleBase" id="RU003943"/>
    </source>
</evidence>
<feature type="transmembrane region" description="Helical" evidence="7">
    <location>
        <begin position="25"/>
        <end position="44"/>
    </location>
</feature>
<evidence type="ECO:0000313" key="9">
    <source>
        <dbReference type="Proteomes" id="UP000320386"/>
    </source>
</evidence>
<evidence type="ECO:0000256" key="5">
    <source>
        <dbReference type="ARBA" id="ARBA00023136"/>
    </source>
</evidence>
<keyword evidence="9" id="KW-1185">Reference proteome</keyword>
<dbReference type="AlphaFoldDB" id="A0A518BXZ4"/>
<accession>A0A518BXZ4</accession>
<evidence type="ECO:0000256" key="1">
    <source>
        <dbReference type="ARBA" id="ARBA00004141"/>
    </source>
</evidence>
<dbReference type="EMBL" id="CP036280">
    <property type="protein sequence ID" value="QDU71824.1"/>
    <property type="molecule type" value="Genomic_DNA"/>
</dbReference>
<comment type="similarity">
    <text evidence="2 6">Belongs to the ABC-3 integral membrane protein family.</text>
</comment>
<dbReference type="Proteomes" id="UP000320386">
    <property type="component" value="Chromosome"/>
</dbReference>
<dbReference type="Gene3D" id="1.10.3470.10">
    <property type="entry name" value="ABC transporter involved in vitamin B12 uptake, BtuC"/>
    <property type="match status" value="1"/>
</dbReference>
<organism evidence="8 9">
    <name type="scientific">Mucisphaera calidilacus</name>
    <dbReference type="NCBI Taxonomy" id="2527982"/>
    <lineage>
        <taxon>Bacteria</taxon>
        <taxon>Pseudomonadati</taxon>
        <taxon>Planctomycetota</taxon>
        <taxon>Phycisphaerae</taxon>
        <taxon>Phycisphaerales</taxon>
        <taxon>Phycisphaeraceae</taxon>
        <taxon>Mucisphaera</taxon>
    </lineage>
</organism>
<evidence type="ECO:0000256" key="2">
    <source>
        <dbReference type="ARBA" id="ARBA00008034"/>
    </source>
</evidence>
<keyword evidence="4 7" id="KW-1133">Transmembrane helix</keyword>
<dbReference type="KEGG" id="mcad:Pan265_16770"/>
<dbReference type="PANTHER" id="PTHR30477:SF0">
    <property type="entry name" value="METAL TRANSPORT SYSTEM MEMBRANE PROTEIN TM_0125-RELATED"/>
    <property type="match status" value="1"/>
</dbReference>
<dbReference type="PANTHER" id="PTHR30477">
    <property type="entry name" value="ABC-TRANSPORTER METAL-BINDING PROTEIN"/>
    <property type="match status" value="1"/>
</dbReference>
<feature type="transmembrane region" description="Helical" evidence="7">
    <location>
        <begin position="108"/>
        <end position="139"/>
    </location>
</feature>